<evidence type="ECO:0000313" key="18">
    <source>
        <dbReference type="EMBL" id="MCF2514380.1"/>
    </source>
</evidence>
<protein>
    <recommendedName>
        <fullName evidence="4">Cytochrome bo(3) ubiquinol oxidase subunit 4</fullName>
    </recommendedName>
    <alternativeName>
        <fullName evidence="16">Cytochrome o ubiquinol oxidase subunit 4</fullName>
    </alternativeName>
    <alternativeName>
        <fullName evidence="13">Oxidase bo(3) subunit 4</fullName>
    </alternativeName>
    <alternativeName>
        <fullName evidence="14">Ubiquinol oxidase polypeptide IV</fullName>
    </alternativeName>
    <alternativeName>
        <fullName evidence="15">Ubiquinol oxidase subunit 4</fullName>
    </alternativeName>
</protein>
<evidence type="ECO:0000256" key="8">
    <source>
        <dbReference type="ARBA" id="ARBA00022982"/>
    </source>
</evidence>
<proteinExistence type="inferred from homology"/>
<keyword evidence="7 17" id="KW-0812">Transmembrane</keyword>
<gene>
    <name evidence="18" type="primary">cyoD</name>
    <name evidence="18" type="ORF">LVY65_04770</name>
</gene>
<feature type="transmembrane region" description="Helical" evidence="17">
    <location>
        <begin position="51"/>
        <end position="75"/>
    </location>
</feature>
<dbReference type="RefSeq" id="WP_235066846.1">
    <property type="nucleotide sequence ID" value="NZ_JAKFGM010000001.1"/>
</dbReference>
<evidence type="ECO:0000256" key="7">
    <source>
        <dbReference type="ARBA" id="ARBA00022692"/>
    </source>
</evidence>
<dbReference type="AlphaFoldDB" id="A0A9X1QJ64"/>
<evidence type="ECO:0000256" key="9">
    <source>
        <dbReference type="ARBA" id="ARBA00022989"/>
    </source>
</evidence>
<evidence type="ECO:0000256" key="14">
    <source>
        <dbReference type="ARBA" id="ARBA00030211"/>
    </source>
</evidence>
<dbReference type="EMBL" id="JAKFGM010000001">
    <property type="protein sequence ID" value="MCF2514380.1"/>
    <property type="molecule type" value="Genomic_DNA"/>
</dbReference>
<dbReference type="Pfam" id="PF03626">
    <property type="entry name" value="COX4_pro"/>
    <property type="match status" value="1"/>
</dbReference>
<keyword evidence="8" id="KW-0249">Electron transport</keyword>
<reference evidence="18" key="1">
    <citation type="submission" date="2022-01" db="EMBL/GenBank/DDBJ databases">
        <authorList>
            <person name="Jo J.-H."/>
            <person name="Im W.-T."/>
        </authorList>
    </citation>
    <scope>NUCLEOTIDE SEQUENCE</scope>
    <source>
        <strain evidence="18">G124</strain>
    </source>
</reference>
<evidence type="ECO:0000256" key="16">
    <source>
        <dbReference type="ARBA" id="ARBA00032185"/>
    </source>
</evidence>
<dbReference type="InterPro" id="IPR005171">
    <property type="entry name" value="Cyt_c_oxidase_su4_prok"/>
</dbReference>
<evidence type="ECO:0000256" key="1">
    <source>
        <dbReference type="ARBA" id="ARBA00004651"/>
    </source>
</evidence>
<evidence type="ECO:0000256" key="15">
    <source>
        <dbReference type="ARBA" id="ARBA00031887"/>
    </source>
</evidence>
<comment type="caution">
    <text evidence="18">The sequence shown here is derived from an EMBL/GenBank/DDBJ whole genome shotgun (WGS) entry which is preliminary data.</text>
</comment>
<keyword evidence="11 17" id="KW-0472">Membrane</keyword>
<keyword evidence="6" id="KW-1003">Cell membrane</keyword>
<evidence type="ECO:0000313" key="19">
    <source>
        <dbReference type="Proteomes" id="UP001139410"/>
    </source>
</evidence>
<evidence type="ECO:0000256" key="5">
    <source>
        <dbReference type="ARBA" id="ARBA00022448"/>
    </source>
</evidence>
<dbReference type="GO" id="GO:0019646">
    <property type="term" value="P:aerobic electron transport chain"/>
    <property type="evidence" value="ECO:0007669"/>
    <property type="project" value="TreeGrafter"/>
</dbReference>
<evidence type="ECO:0000256" key="4">
    <source>
        <dbReference type="ARBA" id="ARBA00014689"/>
    </source>
</evidence>
<accession>A0A9X1QJ64</accession>
<comment type="subcellular location">
    <subcellularLocation>
        <location evidence="1">Cell membrane</location>
        <topology evidence="1">Multi-pass membrane protein</topology>
    </subcellularLocation>
</comment>
<comment type="similarity">
    <text evidence="2">Belongs to the cytochrome c oxidase bacterial subunit 4 family.</text>
</comment>
<dbReference type="GO" id="GO:0009319">
    <property type="term" value="C:cytochrome o ubiquinol oxidase complex"/>
    <property type="evidence" value="ECO:0007669"/>
    <property type="project" value="TreeGrafter"/>
</dbReference>
<dbReference type="Proteomes" id="UP001139410">
    <property type="component" value="Unassembled WGS sequence"/>
</dbReference>
<dbReference type="GO" id="GO:0009486">
    <property type="term" value="F:cytochrome bo3 ubiquinol oxidase activity"/>
    <property type="evidence" value="ECO:0007669"/>
    <property type="project" value="InterPro"/>
</dbReference>
<name>A0A9X1QJ64_9SPHN</name>
<dbReference type="GO" id="GO:0015990">
    <property type="term" value="P:electron transport coupled proton transport"/>
    <property type="evidence" value="ECO:0007669"/>
    <property type="project" value="InterPro"/>
</dbReference>
<dbReference type="NCBIfam" id="TIGR02847">
    <property type="entry name" value="CyoD"/>
    <property type="match status" value="1"/>
</dbReference>
<evidence type="ECO:0000256" key="11">
    <source>
        <dbReference type="ARBA" id="ARBA00023136"/>
    </source>
</evidence>
<evidence type="ECO:0000256" key="17">
    <source>
        <dbReference type="SAM" id="Phobius"/>
    </source>
</evidence>
<evidence type="ECO:0000256" key="13">
    <source>
        <dbReference type="ARBA" id="ARBA00030071"/>
    </source>
</evidence>
<evidence type="ECO:0000256" key="2">
    <source>
        <dbReference type="ARBA" id="ARBA00008079"/>
    </source>
</evidence>
<evidence type="ECO:0000256" key="6">
    <source>
        <dbReference type="ARBA" id="ARBA00022475"/>
    </source>
</evidence>
<keyword evidence="19" id="KW-1185">Reference proteome</keyword>
<organism evidence="18 19">
    <name type="scientific">Sphingomonas cremea</name>
    <dbReference type="NCBI Taxonomy" id="2904799"/>
    <lineage>
        <taxon>Bacteria</taxon>
        <taxon>Pseudomonadati</taxon>
        <taxon>Pseudomonadota</taxon>
        <taxon>Alphaproteobacteria</taxon>
        <taxon>Sphingomonadales</taxon>
        <taxon>Sphingomonadaceae</taxon>
        <taxon>Sphingomonas</taxon>
    </lineage>
</organism>
<sequence length="128" mass="13582">MTEHDPEKLNVAPGQPHSNILSETVAYVIGLALALVLTGVSFWVASTSALWGPGVAVGLVVLAIAQMGVHLVFFLHITSGPDNTNNVLALAFGVLIVFLVMIGTIWIMGHMNANMAPDPALMNLQMQH</sequence>
<keyword evidence="9 17" id="KW-1133">Transmembrane helix</keyword>
<dbReference type="InterPro" id="IPR014210">
    <property type="entry name" value="Cyt_o_ubiqinol_oxidase_su4"/>
</dbReference>
<feature type="transmembrane region" description="Helical" evidence="17">
    <location>
        <begin position="25"/>
        <end position="45"/>
    </location>
</feature>
<evidence type="ECO:0000256" key="10">
    <source>
        <dbReference type="ARBA" id="ARBA00023002"/>
    </source>
</evidence>
<comment type="subunit">
    <text evidence="3">Heterooctamer of two A chains, two B chains, two C chains and two D chains.</text>
</comment>
<dbReference type="InterPro" id="IPR050968">
    <property type="entry name" value="Cytochrome_c_oxidase_bac_sub4"/>
</dbReference>
<feature type="transmembrane region" description="Helical" evidence="17">
    <location>
        <begin position="87"/>
        <end position="109"/>
    </location>
</feature>
<keyword evidence="10" id="KW-0560">Oxidoreductase</keyword>
<dbReference type="GO" id="GO:0005886">
    <property type="term" value="C:plasma membrane"/>
    <property type="evidence" value="ECO:0007669"/>
    <property type="project" value="UniProtKB-SubCell"/>
</dbReference>
<evidence type="ECO:0000256" key="3">
    <source>
        <dbReference type="ARBA" id="ARBA00011700"/>
    </source>
</evidence>
<dbReference type="GO" id="GO:0015078">
    <property type="term" value="F:proton transmembrane transporter activity"/>
    <property type="evidence" value="ECO:0007669"/>
    <property type="project" value="TreeGrafter"/>
</dbReference>
<dbReference type="PANTHER" id="PTHR36835">
    <property type="entry name" value="CYTOCHROME BO(3) UBIQUINOL OXIDASE SUBUNIT 4"/>
    <property type="match status" value="1"/>
</dbReference>
<comment type="function">
    <text evidence="12">Cytochrome bo(3) ubiquinol terminal oxidase is the component of the aerobic respiratory chain of E.coli that predominates when cells are grown at high aeration. Has proton pump activity across the membrane in addition to electron transfer, pumping 2 protons/electron.</text>
</comment>
<dbReference type="PANTHER" id="PTHR36835:SF1">
    <property type="entry name" value="CYTOCHROME BO(3) UBIQUINOL OXIDASE SUBUNIT 4"/>
    <property type="match status" value="1"/>
</dbReference>
<evidence type="ECO:0000256" key="12">
    <source>
        <dbReference type="ARBA" id="ARBA00025694"/>
    </source>
</evidence>
<keyword evidence="5" id="KW-0813">Transport</keyword>